<dbReference type="GO" id="GO:0016020">
    <property type="term" value="C:membrane"/>
    <property type="evidence" value="ECO:0007669"/>
    <property type="project" value="UniProtKB-SubCell"/>
</dbReference>
<comment type="subcellular location">
    <subcellularLocation>
        <location evidence="1">Membrane</location>
        <topology evidence="1">Single-pass membrane protein</topology>
    </subcellularLocation>
</comment>
<evidence type="ECO:0000256" key="5">
    <source>
        <dbReference type="SAM" id="SignalP"/>
    </source>
</evidence>
<feature type="chain" id="PRO_5019296431" evidence="5">
    <location>
        <begin position="17"/>
        <end position="207"/>
    </location>
</feature>
<protein>
    <submittedName>
        <fullName evidence="7">Energy transducer TonB</fullName>
    </submittedName>
</protein>
<keyword evidence="5" id="KW-0732">Signal</keyword>
<reference evidence="7 8" key="1">
    <citation type="submission" date="2018-08" db="EMBL/GenBank/DDBJ databases">
        <title>Sphingobium sp. EO9.</title>
        <authorList>
            <person name="Park Y."/>
            <person name="Kim K.H."/>
            <person name="Jeon C.O."/>
        </authorList>
    </citation>
    <scope>NUCLEOTIDE SEQUENCE [LARGE SCALE GENOMIC DNA]</scope>
    <source>
        <strain evidence="7 8">EO9</strain>
    </source>
</reference>
<comment type="caution">
    <text evidence="7">The sequence shown here is derived from an EMBL/GenBank/DDBJ whole genome shotgun (WGS) entry which is preliminary data.</text>
</comment>
<keyword evidence="8" id="KW-1185">Reference proteome</keyword>
<dbReference type="NCBIfam" id="TIGR01352">
    <property type="entry name" value="tonB_Cterm"/>
    <property type="match status" value="1"/>
</dbReference>
<dbReference type="GO" id="GO:0055085">
    <property type="term" value="P:transmembrane transport"/>
    <property type="evidence" value="ECO:0007669"/>
    <property type="project" value="InterPro"/>
</dbReference>
<evidence type="ECO:0000256" key="3">
    <source>
        <dbReference type="ARBA" id="ARBA00022989"/>
    </source>
</evidence>
<dbReference type="SUPFAM" id="SSF74653">
    <property type="entry name" value="TolA/TonB C-terminal domain"/>
    <property type="match status" value="1"/>
</dbReference>
<evidence type="ECO:0000256" key="1">
    <source>
        <dbReference type="ARBA" id="ARBA00004167"/>
    </source>
</evidence>
<dbReference type="InterPro" id="IPR037682">
    <property type="entry name" value="TonB_C"/>
</dbReference>
<feature type="domain" description="TonB C-terminal" evidence="6">
    <location>
        <begin position="15"/>
        <end position="107"/>
    </location>
</feature>
<dbReference type="Gene3D" id="3.30.1150.10">
    <property type="match status" value="1"/>
</dbReference>
<organism evidence="7 8">
    <name type="scientific">Sphingobium terrigena</name>
    <dbReference type="NCBI Taxonomy" id="2304063"/>
    <lineage>
        <taxon>Bacteria</taxon>
        <taxon>Pseudomonadati</taxon>
        <taxon>Pseudomonadota</taxon>
        <taxon>Alphaproteobacteria</taxon>
        <taxon>Sphingomonadales</taxon>
        <taxon>Sphingomonadaceae</taxon>
        <taxon>Sphingobium</taxon>
    </lineage>
</organism>
<name>A0A418YQK5_9SPHN</name>
<keyword evidence="4" id="KW-0472">Membrane</keyword>
<dbReference type="EMBL" id="QVRA01000013">
    <property type="protein sequence ID" value="RJG53802.1"/>
    <property type="molecule type" value="Genomic_DNA"/>
</dbReference>
<keyword evidence="2" id="KW-0812">Transmembrane</keyword>
<dbReference type="PROSITE" id="PS52015">
    <property type="entry name" value="TONB_CTD"/>
    <property type="match status" value="1"/>
</dbReference>
<evidence type="ECO:0000256" key="4">
    <source>
        <dbReference type="ARBA" id="ARBA00023136"/>
    </source>
</evidence>
<proteinExistence type="predicted"/>
<dbReference type="InterPro" id="IPR006260">
    <property type="entry name" value="TonB/TolA_C"/>
</dbReference>
<gene>
    <name evidence="7" type="ORF">D0Z70_14970</name>
</gene>
<dbReference type="Pfam" id="PF03544">
    <property type="entry name" value="TonB_C"/>
    <property type="match status" value="1"/>
</dbReference>
<evidence type="ECO:0000313" key="7">
    <source>
        <dbReference type="EMBL" id="RJG53802.1"/>
    </source>
</evidence>
<evidence type="ECO:0000256" key="2">
    <source>
        <dbReference type="ARBA" id="ARBA00022692"/>
    </source>
</evidence>
<dbReference type="AlphaFoldDB" id="A0A418YQK5"/>
<evidence type="ECO:0000259" key="6">
    <source>
        <dbReference type="PROSITE" id="PS52015"/>
    </source>
</evidence>
<sequence>MSAIFALLLASALAPARPNGPAVWLSDSDYPAGAKRRREEGTISFSLLISPEGRISKCSVTQSSGFPELDDRTCTVITGRARFKPATDENGMATHALYNGRLTWLLPGRKGRLPGRSTAIPPADIELQVQRLPNGALEESVSIVTKVDPTGHVIFCEPASQKEGPTKLVEIACAEAKTYCAFIQTDADGKPVTLIRSLRVTFKAVPK</sequence>
<feature type="signal peptide" evidence="5">
    <location>
        <begin position="1"/>
        <end position="16"/>
    </location>
</feature>
<dbReference type="Proteomes" id="UP000283469">
    <property type="component" value="Unassembled WGS sequence"/>
</dbReference>
<dbReference type="OrthoDB" id="7585155at2"/>
<evidence type="ECO:0000313" key="8">
    <source>
        <dbReference type="Proteomes" id="UP000283469"/>
    </source>
</evidence>
<dbReference type="RefSeq" id="WP_119747825.1">
    <property type="nucleotide sequence ID" value="NZ_QVRA01000013.1"/>
</dbReference>
<keyword evidence="3" id="KW-1133">Transmembrane helix</keyword>
<accession>A0A418YQK5</accession>